<dbReference type="Proteomes" id="UP001164746">
    <property type="component" value="Chromosome 17"/>
</dbReference>
<dbReference type="EMBL" id="CP111028">
    <property type="protein sequence ID" value="WAR31638.1"/>
    <property type="molecule type" value="Genomic_DNA"/>
</dbReference>
<name>A0ABY7GB75_MYAAR</name>
<organism evidence="1 2">
    <name type="scientific">Mya arenaria</name>
    <name type="common">Soft-shell clam</name>
    <dbReference type="NCBI Taxonomy" id="6604"/>
    <lineage>
        <taxon>Eukaryota</taxon>
        <taxon>Metazoa</taxon>
        <taxon>Spiralia</taxon>
        <taxon>Lophotrochozoa</taxon>
        <taxon>Mollusca</taxon>
        <taxon>Bivalvia</taxon>
        <taxon>Autobranchia</taxon>
        <taxon>Heteroconchia</taxon>
        <taxon>Euheterodonta</taxon>
        <taxon>Imparidentia</taxon>
        <taxon>Neoheterodontei</taxon>
        <taxon>Myida</taxon>
        <taxon>Myoidea</taxon>
        <taxon>Myidae</taxon>
        <taxon>Mya</taxon>
    </lineage>
</organism>
<proteinExistence type="predicted"/>
<keyword evidence="2" id="KW-1185">Reference proteome</keyword>
<sequence length="130" mass="14965">MKEEAERQTIPENWSLIFDEMFIHSDNDIQISKEGDVIELVGFTVNGVEGDHCHTIRTGTSDKQLGTHILQLLFLGITGFRFPIAYFSLRESRHQNFLGGGMDIWAQNPLYVHGWGNFKQIVYAFMCRNQ</sequence>
<protein>
    <submittedName>
        <fullName evidence="1">Uncharacterized protein</fullName>
    </submittedName>
</protein>
<evidence type="ECO:0000313" key="2">
    <source>
        <dbReference type="Proteomes" id="UP001164746"/>
    </source>
</evidence>
<accession>A0ABY7GB75</accession>
<gene>
    <name evidence="1" type="ORF">MAR_034180</name>
</gene>
<reference evidence="1" key="1">
    <citation type="submission" date="2022-11" db="EMBL/GenBank/DDBJ databases">
        <title>Centuries of genome instability and evolution in soft-shell clam transmissible cancer (bioRxiv).</title>
        <authorList>
            <person name="Hart S.F.M."/>
            <person name="Yonemitsu M.A."/>
            <person name="Giersch R.M."/>
            <person name="Beal B.F."/>
            <person name="Arriagada G."/>
            <person name="Davis B.W."/>
            <person name="Ostrander E.A."/>
            <person name="Goff S.P."/>
            <person name="Metzger M.J."/>
        </authorList>
    </citation>
    <scope>NUCLEOTIDE SEQUENCE</scope>
    <source>
        <strain evidence="1">MELC-2E11</strain>
        <tissue evidence="1">Siphon/mantle</tissue>
    </source>
</reference>
<evidence type="ECO:0000313" key="1">
    <source>
        <dbReference type="EMBL" id="WAR31638.1"/>
    </source>
</evidence>